<keyword evidence="1" id="KW-0732">Signal</keyword>
<dbReference type="EMBL" id="JAKJPO010000003">
    <property type="protein sequence ID" value="MCF7221662.1"/>
    <property type="molecule type" value="Genomic_DNA"/>
</dbReference>
<feature type="chain" id="PRO_5045370752" evidence="1">
    <location>
        <begin position="29"/>
        <end position="213"/>
    </location>
</feature>
<comment type="caution">
    <text evidence="2">The sequence shown here is derived from an EMBL/GenBank/DDBJ whole genome shotgun (WGS) entry which is preliminary data.</text>
</comment>
<evidence type="ECO:0000313" key="3">
    <source>
        <dbReference type="Proteomes" id="UP001430796"/>
    </source>
</evidence>
<name>A0ABS9HU95_9GAMM</name>
<keyword evidence="3" id="KW-1185">Reference proteome</keyword>
<sequence length="213" mass="23185">MSPRGAMLRDRWAAVPPALLMFSAVACSASLSDKPQPEYRESANPQHAYRPTMRIDDALGPFRIMVGAAQYDVVNRECLPPPKENPGGRSSPVPTYDIPFELAEVFDGLCTGVVYRDGMVDEDCHGRGVCRWDPAQVRLKATGAEDETKFIASLSGEELQSGASTTVHYWKGGYPASKIENYPDHGGSSAEGYKPEMRGQLFTITLAPEEAAS</sequence>
<dbReference type="PROSITE" id="PS51257">
    <property type="entry name" value="PROKAR_LIPOPROTEIN"/>
    <property type="match status" value="1"/>
</dbReference>
<gene>
    <name evidence="2" type="ORF">L3V18_07650</name>
</gene>
<dbReference type="Proteomes" id="UP001430796">
    <property type="component" value="Unassembled WGS sequence"/>
</dbReference>
<reference evidence="2 3" key="2">
    <citation type="submission" date="2022-01" db="EMBL/GenBank/DDBJ databases">
        <title>Lysobacter chinensis sp. nov., a bacterium isolated from cow dung compost.</title>
        <authorList>
            <person name="Liu Y."/>
        </authorList>
    </citation>
    <scope>NUCLEOTIDE SEQUENCE [LARGE SCALE GENOMIC DNA]</scope>
    <source>
        <strain evidence="2 3">TLK-CK17</strain>
    </source>
</reference>
<reference evidence="3" key="1">
    <citation type="submission" date="2022-01" db="EMBL/GenBank/DDBJ databases">
        <title>Lysobacter chinensis sp. nov., a bacterium isolated from cow dung compost.</title>
        <authorList>
            <person name="Zhou L.Y."/>
        </authorList>
    </citation>
    <scope>NUCLEOTIDE SEQUENCE [LARGE SCALE GENOMIC DNA]</scope>
    <source>
        <strain evidence="3">TLK-CK17</strain>
    </source>
</reference>
<proteinExistence type="predicted"/>
<organism evidence="2 3">
    <name type="scientific">Marilutibacter chinensis</name>
    <dbReference type="NCBI Taxonomy" id="2912247"/>
    <lineage>
        <taxon>Bacteria</taxon>
        <taxon>Pseudomonadati</taxon>
        <taxon>Pseudomonadota</taxon>
        <taxon>Gammaproteobacteria</taxon>
        <taxon>Lysobacterales</taxon>
        <taxon>Lysobacteraceae</taxon>
        <taxon>Marilutibacter</taxon>
    </lineage>
</organism>
<dbReference type="RefSeq" id="WP_237054079.1">
    <property type="nucleotide sequence ID" value="NZ_JAKJPO010000003.1"/>
</dbReference>
<accession>A0ABS9HU95</accession>
<evidence type="ECO:0000256" key="1">
    <source>
        <dbReference type="SAM" id="SignalP"/>
    </source>
</evidence>
<protein>
    <submittedName>
        <fullName evidence="2">Uncharacterized protein</fullName>
    </submittedName>
</protein>
<feature type="signal peptide" evidence="1">
    <location>
        <begin position="1"/>
        <end position="28"/>
    </location>
</feature>
<evidence type="ECO:0000313" key="2">
    <source>
        <dbReference type="EMBL" id="MCF7221662.1"/>
    </source>
</evidence>
<reference evidence="2 3" key="3">
    <citation type="submission" date="2022-01" db="EMBL/GenBank/DDBJ databases">
        <authorList>
            <person name="Zhou L.Y."/>
        </authorList>
    </citation>
    <scope>NUCLEOTIDE SEQUENCE [LARGE SCALE GENOMIC DNA]</scope>
    <source>
        <strain evidence="2 3">TLK-CK17</strain>
    </source>
</reference>